<dbReference type="OrthoDB" id="3232242at2"/>
<dbReference type="SMART" id="SM00345">
    <property type="entry name" value="HTH_GNTR"/>
    <property type="match status" value="1"/>
</dbReference>
<dbReference type="SUPFAM" id="SSF46785">
    <property type="entry name" value="Winged helix' DNA-binding domain"/>
    <property type="match status" value="1"/>
</dbReference>
<dbReference type="Gene3D" id="1.10.10.10">
    <property type="entry name" value="Winged helix-like DNA-binding domain superfamily/Winged helix DNA-binding domain"/>
    <property type="match status" value="1"/>
</dbReference>
<dbReference type="RefSeq" id="WP_139633675.1">
    <property type="nucleotide sequence ID" value="NZ_CP045572.1"/>
</dbReference>
<gene>
    <name evidence="4" type="ORF">FH608_028415</name>
</gene>
<dbReference type="Pfam" id="PF07729">
    <property type="entry name" value="FCD"/>
    <property type="match status" value="1"/>
</dbReference>
<keyword evidence="5" id="KW-1185">Reference proteome</keyword>
<keyword evidence="2" id="KW-0238">DNA-binding</keyword>
<dbReference type="EMBL" id="VDLX02000011">
    <property type="protein sequence ID" value="KAB8191880.1"/>
    <property type="molecule type" value="Genomic_DNA"/>
</dbReference>
<dbReference type="PANTHER" id="PTHR43537:SF24">
    <property type="entry name" value="GLUCONATE OPERON TRANSCRIPTIONAL REPRESSOR"/>
    <property type="match status" value="1"/>
</dbReference>
<dbReference type="InterPro" id="IPR011711">
    <property type="entry name" value="GntR_C"/>
</dbReference>
<proteinExistence type="predicted"/>
<dbReference type="GO" id="GO:0003700">
    <property type="term" value="F:DNA-binding transcription factor activity"/>
    <property type="evidence" value="ECO:0007669"/>
    <property type="project" value="InterPro"/>
</dbReference>
<keyword evidence="3" id="KW-0804">Transcription</keyword>
<dbReference type="InterPro" id="IPR000524">
    <property type="entry name" value="Tscrpt_reg_HTH_GntR"/>
</dbReference>
<reference evidence="4 5" key="1">
    <citation type="submission" date="2019-10" db="EMBL/GenBank/DDBJ databases">
        <title>Nonomuraea sp. nov., isolated from Phyllanthus amarus.</title>
        <authorList>
            <person name="Klykleung N."/>
            <person name="Tanasupawat S."/>
        </authorList>
    </citation>
    <scope>NUCLEOTIDE SEQUENCE [LARGE SCALE GENOMIC DNA]</scope>
    <source>
        <strain evidence="4 5">PA1-10</strain>
    </source>
</reference>
<accession>A0A5C4W411</accession>
<evidence type="ECO:0000313" key="5">
    <source>
        <dbReference type="Proteomes" id="UP000312512"/>
    </source>
</evidence>
<evidence type="ECO:0000313" key="4">
    <source>
        <dbReference type="EMBL" id="KAB8191880.1"/>
    </source>
</evidence>
<dbReference type="SMART" id="SM00895">
    <property type="entry name" value="FCD"/>
    <property type="match status" value="1"/>
</dbReference>
<evidence type="ECO:0000256" key="3">
    <source>
        <dbReference type="ARBA" id="ARBA00023163"/>
    </source>
</evidence>
<dbReference type="SUPFAM" id="SSF48008">
    <property type="entry name" value="GntR ligand-binding domain-like"/>
    <property type="match status" value="1"/>
</dbReference>
<dbReference type="InterPro" id="IPR036388">
    <property type="entry name" value="WH-like_DNA-bd_sf"/>
</dbReference>
<dbReference type="InterPro" id="IPR036390">
    <property type="entry name" value="WH_DNA-bd_sf"/>
</dbReference>
<dbReference type="PANTHER" id="PTHR43537">
    <property type="entry name" value="TRANSCRIPTIONAL REGULATOR, GNTR FAMILY"/>
    <property type="match status" value="1"/>
</dbReference>
<dbReference type="Gene3D" id="1.20.120.530">
    <property type="entry name" value="GntR ligand-binding domain-like"/>
    <property type="match status" value="1"/>
</dbReference>
<dbReference type="GO" id="GO:0003677">
    <property type="term" value="F:DNA binding"/>
    <property type="evidence" value="ECO:0007669"/>
    <property type="project" value="UniProtKB-KW"/>
</dbReference>
<dbReference type="InterPro" id="IPR008920">
    <property type="entry name" value="TF_FadR/GntR_C"/>
</dbReference>
<dbReference type="AlphaFoldDB" id="A0A5C4W411"/>
<dbReference type="PROSITE" id="PS50949">
    <property type="entry name" value="HTH_GNTR"/>
    <property type="match status" value="1"/>
</dbReference>
<dbReference type="Pfam" id="PF00392">
    <property type="entry name" value="GntR"/>
    <property type="match status" value="1"/>
</dbReference>
<comment type="caution">
    <text evidence="4">The sequence shown here is derived from an EMBL/GenBank/DDBJ whole genome shotgun (WGS) entry which is preliminary data.</text>
</comment>
<protein>
    <submittedName>
        <fullName evidence="4">FCD domain-containing protein</fullName>
    </submittedName>
</protein>
<evidence type="ECO:0000256" key="1">
    <source>
        <dbReference type="ARBA" id="ARBA00023015"/>
    </source>
</evidence>
<accession>A0A5P9YV10</accession>
<sequence length="241" mass="26981">MYDAETVTQVTFDHSDARSSIAETLVERIEETIRRNHLAPGRRLGTKDELRQQFGVAPATLAEAIRVLRLRGVLDVRPGPGGGIFVAEQSPLVRLGHDMLQLGAGGASVKHCLAVLDVLDQEVALDAAAHRTEQDIDELTEMIERLRQSWPDPAEAQRRNWDLHRRLALISPNTLLRTMYTRLVDYISRDLSSAITAEDFRKGSADRLQVHVDLVEAVIRGDQRGAEAMALRHRGLTRDDR</sequence>
<dbReference type="Proteomes" id="UP000312512">
    <property type="component" value="Unassembled WGS sequence"/>
</dbReference>
<name>A0A5C4W411_9ACTN</name>
<organism evidence="4 5">
    <name type="scientific">Nonomuraea phyllanthi</name>
    <dbReference type="NCBI Taxonomy" id="2219224"/>
    <lineage>
        <taxon>Bacteria</taxon>
        <taxon>Bacillati</taxon>
        <taxon>Actinomycetota</taxon>
        <taxon>Actinomycetes</taxon>
        <taxon>Streptosporangiales</taxon>
        <taxon>Streptosporangiaceae</taxon>
        <taxon>Nonomuraea</taxon>
    </lineage>
</organism>
<evidence type="ECO:0000256" key="2">
    <source>
        <dbReference type="ARBA" id="ARBA00023125"/>
    </source>
</evidence>
<keyword evidence="1" id="KW-0805">Transcription regulation</keyword>